<dbReference type="Pfam" id="PF07714">
    <property type="entry name" value="PK_Tyr_Ser-Thr"/>
    <property type="match status" value="1"/>
</dbReference>
<dbReference type="GO" id="GO:0005886">
    <property type="term" value="C:plasma membrane"/>
    <property type="evidence" value="ECO:0007669"/>
    <property type="project" value="TreeGrafter"/>
</dbReference>
<dbReference type="GO" id="GO:0007169">
    <property type="term" value="P:cell surface receptor protein tyrosine kinase signaling pathway"/>
    <property type="evidence" value="ECO:0007669"/>
    <property type="project" value="TreeGrafter"/>
</dbReference>
<dbReference type="Proteomes" id="UP000267606">
    <property type="component" value="Unassembled WGS sequence"/>
</dbReference>
<evidence type="ECO:0000313" key="3">
    <source>
        <dbReference type="Proteomes" id="UP000267606"/>
    </source>
</evidence>
<reference evidence="4" key="1">
    <citation type="submission" date="2016-06" db="UniProtKB">
        <authorList>
            <consortium name="WormBaseParasite"/>
        </authorList>
    </citation>
    <scope>IDENTIFICATION</scope>
</reference>
<dbReference type="GO" id="GO:0017147">
    <property type="term" value="F:Wnt-protein binding"/>
    <property type="evidence" value="ECO:0007669"/>
    <property type="project" value="TreeGrafter"/>
</dbReference>
<dbReference type="InterPro" id="IPR050122">
    <property type="entry name" value="RTK"/>
</dbReference>
<dbReference type="GO" id="GO:0004714">
    <property type="term" value="F:transmembrane receptor protein tyrosine kinase activity"/>
    <property type="evidence" value="ECO:0007669"/>
    <property type="project" value="TreeGrafter"/>
</dbReference>
<accession>A0A183HLV6</accession>
<dbReference type="SUPFAM" id="SSF56112">
    <property type="entry name" value="Protein kinase-like (PK-like)"/>
    <property type="match status" value="1"/>
</dbReference>
<feature type="domain" description="Protein kinase" evidence="1">
    <location>
        <begin position="40"/>
        <end position="176"/>
    </location>
</feature>
<dbReference type="InterPro" id="IPR001245">
    <property type="entry name" value="Ser-Thr/Tyr_kinase_cat_dom"/>
</dbReference>
<proteinExistence type="predicted"/>
<keyword evidence="3" id="KW-1185">Reference proteome</keyword>
<dbReference type="InterPro" id="IPR011009">
    <property type="entry name" value="Kinase-like_dom_sf"/>
</dbReference>
<dbReference type="PANTHER" id="PTHR24416:SF611">
    <property type="entry name" value="TYROSINE-PROTEIN KINASE TRANSMEMBRANE RECEPTOR ROR"/>
    <property type="match status" value="1"/>
</dbReference>
<dbReference type="PANTHER" id="PTHR24416">
    <property type="entry name" value="TYROSINE-PROTEIN KINASE RECEPTOR"/>
    <property type="match status" value="1"/>
</dbReference>
<dbReference type="EMBL" id="UZAJ01009601">
    <property type="protein sequence ID" value="VDO55808.1"/>
    <property type="molecule type" value="Genomic_DNA"/>
</dbReference>
<dbReference type="GO" id="GO:0043235">
    <property type="term" value="C:receptor complex"/>
    <property type="evidence" value="ECO:0007669"/>
    <property type="project" value="TreeGrafter"/>
</dbReference>
<evidence type="ECO:0000313" key="4">
    <source>
        <dbReference type="WBParaSite" id="OFLC_0000846701-mRNA-1"/>
    </source>
</evidence>
<dbReference type="Gene3D" id="3.30.200.20">
    <property type="entry name" value="Phosphorylase Kinase, domain 1"/>
    <property type="match status" value="1"/>
</dbReference>
<reference evidence="2 3" key="2">
    <citation type="submission" date="2018-11" db="EMBL/GenBank/DDBJ databases">
        <authorList>
            <consortium name="Pathogen Informatics"/>
        </authorList>
    </citation>
    <scope>NUCLEOTIDE SEQUENCE [LARGE SCALE GENOMIC DNA]</scope>
</reference>
<sequence length="176" mass="20141">MVFTVNNAYYRKLNGTANADPTGAAFELSSLIQVPPANSNTFMQHHHSGSYAQYSPRPSTEPSVEPYQIPEIQSSQVAVKSLKSGSSMVERQNFEEEIRTIAPFDHPNVVRLLGVCYFDTQQLSAVFEYMVHGDLHDFLRLRAPKTGFVLIFQKFSINFRNFFQFQKLKCLFMLFN</sequence>
<name>A0A183HLV6_9BILA</name>
<dbReference type="STRING" id="387005.A0A183HLV6"/>
<organism evidence="4">
    <name type="scientific">Onchocerca flexuosa</name>
    <dbReference type="NCBI Taxonomy" id="387005"/>
    <lineage>
        <taxon>Eukaryota</taxon>
        <taxon>Metazoa</taxon>
        <taxon>Ecdysozoa</taxon>
        <taxon>Nematoda</taxon>
        <taxon>Chromadorea</taxon>
        <taxon>Rhabditida</taxon>
        <taxon>Spirurina</taxon>
        <taxon>Spiruromorpha</taxon>
        <taxon>Filarioidea</taxon>
        <taxon>Onchocercidae</taxon>
        <taxon>Onchocerca</taxon>
    </lineage>
</organism>
<evidence type="ECO:0000313" key="2">
    <source>
        <dbReference type="EMBL" id="VDO55808.1"/>
    </source>
</evidence>
<evidence type="ECO:0000259" key="1">
    <source>
        <dbReference type="PROSITE" id="PS50011"/>
    </source>
</evidence>
<dbReference type="AlphaFoldDB" id="A0A183HLV6"/>
<dbReference type="PROSITE" id="PS50011">
    <property type="entry name" value="PROTEIN_KINASE_DOM"/>
    <property type="match status" value="1"/>
</dbReference>
<dbReference type="GO" id="GO:0005524">
    <property type="term" value="F:ATP binding"/>
    <property type="evidence" value="ECO:0007669"/>
    <property type="project" value="InterPro"/>
</dbReference>
<dbReference type="InterPro" id="IPR000719">
    <property type="entry name" value="Prot_kinase_dom"/>
</dbReference>
<protein>
    <submittedName>
        <fullName evidence="4">Protein kinase domain-containing protein</fullName>
    </submittedName>
</protein>
<dbReference type="WBParaSite" id="OFLC_0000846701-mRNA-1">
    <property type="protein sequence ID" value="OFLC_0000846701-mRNA-1"/>
    <property type="gene ID" value="OFLC_0000846701"/>
</dbReference>
<gene>
    <name evidence="2" type="ORF">OFLC_LOCUS8469</name>
</gene>